<dbReference type="FunFam" id="3.40.50.10140:FF:000007">
    <property type="entry name" value="Disease resistance protein (TIR-NBS-LRR class)"/>
    <property type="match status" value="1"/>
</dbReference>
<dbReference type="InterPro" id="IPR027417">
    <property type="entry name" value="P-loop_NTPase"/>
</dbReference>
<dbReference type="GeneID" id="110281558"/>
<keyword evidence="6" id="KW-1185">Reference proteome</keyword>
<protein>
    <submittedName>
        <fullName evidence="7">Disease resistance protein RPV1</fullName>
    </submittedName>
</protein>
<evidence type="ECO:0000256" key="4">
    <source>
        <dbReference type="ARBA" id="ARBA00023027"/>
    </source>
</evidence>
<keyword evidence="4" id="KW-0520">NAD</keyword>
<gene>
    <name evidence="7" type="primary">LOC110281558</name>
</gene>
<dbReference type="Gene3D" id="1.10.8.430">
    <property type="entry name" value="Helical domain of apoptotic protease-activating factors"/>
    <property type="match status" value="1"/>
</dbReference>
<dbReference type="InterPro" id="IPR035897">
    <property type="entry name" value="Toll_tir_struct_dom_sf"/>
</dbReference>
<dbReference type="InterPro" id="IPR058192">
    <property type="entry name" value="WHD_ROQ1-like"/>
</dbReference>
<proteinExistence type="predicted"/>
<evidence type="ECO:0000313" key="6">
    <source>
        <dbReference type="Proteomes" id="UP000515211"/>
    </source>
</evidence>
<evidence type="ECO:0000256" key="2">
    <source>
        <dbReference type="ARBA" id="ARBA00022737"/>
    </source>
</evidence>
<dbReference type="InterPro" id="IPR036390">
    <property type="entry name" value="WH_DNA-bd_sf"/>
</dbReference>
<dbReference type="GO" id="GO:0006952">
    <property type="term" value="P:defense response"/>
    <property type="evidence" value="ECO:0007669"/>
    <property type="project" value="UniProtKB-KW"/>
</dbReference>
<dbReference type="Pfam" id="PF01582">
    <property type="entry name" value="TIR"/>
    <property type="match status" value="1"/>
</dbReference>
<dbReference type="InterPro" id="IPR044974">
    <property type="entry name" value="Disease_R_plants"/>
</dbReference>
<dbReference type="Gene3D" id="3.40.50.300">
    <property type="entry name" value="P-loop containing nucleotide triphosphate hydrolases"/>
    <property type="match status" value="1"/>
</dbReference>
<accession>A0A6P5NUH2</accession>
<dbReference type="AlphaFoldDB" id="A0A6P5NUH2"/>
<sequence>MPLQSSISSFSTHSSSSSSFGYAWEYDVFISFRGEDTRYGFPGNLYKALFDKGVHTFIDDEELQRGHEITPSLLKAIEESRIAIIVLSPNYASSSFCLDELVHILHCIKGNNRLVLPVFYEVDPSDVRHLKNSFGEAIAKHEKRYKDDMSNKVDKWKQALQQVANFSGYHFKHGDGYEHKFIRNIVKDISRKIRRVPLSVVLFPVGLDYRVSKVISFLKIDSSDQVHMVGIHGVGGIGKTSLACAVYDLIADHFDGLCFLANVRENSKRHGLVYLQNILLSEILGKEEIKIVSVQQGTSQIQRRLCQKKVLLILDDVDDHKQLQAIAGKPGWFGPGSRVIITTRDTHLLKYHGVENTHEVEGLNEAESSQLLVKHAFKNGYVSNPSYADVLTRTITYASGLPLALEVIGSHLCEKKVEEWESALNKFERHLDNNIHEILRVSFDALGKEEHSVFLDIACCFKGYELKEVTDLLQAHYGSCMKYHIGMLVEKSLIKINLYNLSVTMHSLIENMGKEIVVKESPEMPGKRSRLWFSEDIIKVLQDNLVSVGYCL</sequence>
<dbReference type="GO" id="GO:0007165">
    <property type="term" value="P:signal transduction"/>
    <property type="evidence" value="ECO:0007669"/>
    <property type="project" value="InterPro"/>
</dbReference>
<dbReference type="InterPro" id="IPR042197">
    <property type="entry name" value="Apaf_helical"/>
</dbReference>
<dbReference type="Proteomes" id="UP000515211">
    <property type="component" value="Chromosome 5"/>
</dbReference>
<evidence type="ECO:0000313" key="7">
    <source>
        <dbReference type="RefSeq" id="XP_020999566.1"/>
    </source>
</evidence>
<dbReference type="PANTHER" id="PTHR11017:SF431">
    <property type="entry name" value="ADP-RIBOSYL CYCLASE_CYCLIC ADP-RIBOSE HYDROLASE"/>
    <property type="match status" value="1"/>
</dbReference>
<keyword evidence="1" id="KW-0433">Leucine-rich repeat</keyword>
<evidence type="ECO:0000256" key="3">
    <source>
        <dbReference type="ARBA" id="ARBA00022821"/>
    </source>
</evidence>
<dbReference type="RefSeq" id="XP_020999566.1">
    <property type="nucleotide sequence ID" value="XM_021143907.2"/>
</dbReference>
<dbReference type="KEGG" id="adu:110281558"/>
<dbReference type="SUPFAM" id="SSF46785">
    <property type="entry name" value="Winged helix' DNA-binding domain"/>
    <property type="match status" value="1"/>
</dbReference>
<reference evidence="7" key="2">
    <citation type="submission" date="2025-08" db="UniProtKB">
        <authorList>
            <consortium name="RefSeq"/>
        </authorList>
    </citation>
    <scope>IDENTIFICATION</scope>
    <source>
        <tissue evidence="7">Whole plant</tissue>
    </source>
</reference>
<dbReference type="Gene3D" id="3.40.50.10140">
    <property type="entry name" value="Toll/interleukin-1 receptor homology (TIR) domain"/>
    <property type="match status" value="1"/>
</dbReference>
<name>A0A6P5NUH2_ARADU</name>
<dbReference type="Pfam" id="PF00931">
    <property type="entry name" value="NB-ARC"/>
    <property type="match status" value="1"/>
</dbReference>
<dbReference type="PANTHER" id="PTHR11017">
    <property type="entry name" value="LEUCINE-RICH REPEAT-CONTAINING PROTEIN"/>
    <property type="match status" value="1"/>
</dbReference>
<dbReference type="SMART" id="SM00255">
    <property type="entry name" value="TIR"/>
    <property type="match status" value="1"/>
</dbReference>
<keyword evidence="2" id="KW-0677">Repeat</keyword>
<feature type="domain" description="TIR" evidence="5">
    <location>
        <begin position="24"/>
        <end position="193"/>
    </location>
</feature>
<keyword evidence="3" id="KW-0611">Plant defense</keyword>
<dbReference type="SUPFAM" id="SSF52200">
    <property type="entry name" value="Toll/Interleukin receptor TIR domain"/>
    <property type="match status" value="1"/>
</dbReference>
<evidence type="ECO:0000259" key="5">
    <source>
        <dbReference type="PROSITE" id="PS50104"/>
    </source>
</evidence>
<dbReference type="InterPro" id="IPR000157">
    <property type="entry name" value="TIR_dom"/>
</dbReference>
<evidence type="ECO:0000256" key="1">
    <source>
        <dbReference type="ARBA" id="ARBA00022614"/>
    </source>
</evidence>
<reference evidence="6" key="1">
    <citation type="journal article" date="2016" name="Nat. Genet.">
        <title>The genome sequences of Arachis duranensis and Arachis ipaensis, the diploid ancestors of cultivated peanut.</title>
        <authorList>
            <person name="Bertioli D.J."/>
            <person name="Cannon S.B."/>
            <person name="Froenicke L."/>
            <person name="Huang G."/>
            <person name="Farmer A.D."/>
            <person name="Cannon E.K."/>
            <person name="Liu X."/>
            <person name="Gao D."/>
            <person name="Clevenger J."/>
            <person name="Dash S."/>
            <person name="Ren L."/>
            <person name="Moretzsohn M.C."/>
            <person name="Shirasawa K."/>
            <person name="Huang W."/>
            <person name="Vidigal B."/>
            <person name="Abernathy B."/>
            <person name="Chu Y."/>
            <person name="Niederhuth C.E."/>
            <person name="Umale P."/>
            <person name="Araujo A.C."/>
            <person name="Kozik A."/>
            <person name="Kim K.D."/>
            <person name="Burow M.D."/>
            <person name="Varshney R.K."/>
            <person name="Wang X."/>
            <person name="Zhang X."/>
            <person name="Barkley N."/>
            <person name="Guimaraes P.M."/>
            <person name="Isobe S."/>
            <person name="Guo B."/>
            <person name="Liao B."/>
            <person name="Stalker H.T."/>
            <person name="Schmitz R.J."/>
            <person name="Scheffler B.E."/>
            <person name="Leal-Bertioli S.C."/>
            <person name="Xun X."/>
            <person name="Jackson S.A."/>
            <person name="Michelmore R."/>
            <person name="Ozias-Akins P."/>
        </authorList>
    </citation>
    <scope>NUCLEOTIDE SEQUENCE [LARGE SCALE GENOMIC DNA]</scope>
    <source>
        <strain evidence="6">cv. V14167</strain>
    </source>
</reference>
<dbReference type="InterPro" id="IPR002182">
    <property type="entry name" value="NB-ARC"/>
</dbReference>
<organism evidence="6 7">
    <name type="scientific">Arachis duranensis</name>
    <name type="common">Wild peanut</name>
    <dbReference type="NCBI Taxonomy" id="130453"/>
    <lineage>
        <taxon>Eukaryota</taxon>
        <taxon>Viridiplantae</taxon>
        <taxon>Streptophyta</taxon>
        <taxon>Embryophyta</taxon>
        <taxon>Tracheophyta</taxon>
        <taxon>Spermatophyta</taxon>
        <taxon>Magnoliopsida</taxon>
        <taxon>eudicotyledons</taxon>
        <taxon>Gunneridae</taxon>
        <taxon>Pentapetalae</taxon>
        <taxon>rosids</taxon>
        <taxon>fabids</taxon>
        <taxon>Fabales</taxon>
        <taxon>Fabaceae</taxon>
        <taxon>Papilionoideae</taxon>
        <taxon>50 kb inversion clade</taxon>
        <taxon>dalbergioids sensu lato</taxon>
        <taxon>Dalbergieae</taxon>
        <taxon>Pterocarpus clade</taxon>
        <taxon>Arachis</taxon>
    </lineage>
</organism>
<dbReference type="Pfam" id="PF23282">
    <property type="entry name" value="WHD_ROQ1"/>
    <property type="match status" value="1"/>
</dbReference>
<dbReference type="SUPFAM" id="SSF52540">
    <property type="entry name" value="P-loop containing nucleoside triphosphate hydrolases"/>
    <property type="match status" value="1"/>
</dbReference>
<dbReference type="PRINTS" id="PR00364">
    <property type="entry name" value="DISEASERSIST"/>
</dbReference>
<dbReference type="PROSITE" id="PS50104">
    <property type="entry name" value="TIR"/>
    <property type="match status" value="1"/>
</dbReference>
<dbReference type="GO" id="GO:0043531">
    <property type="term" value="F:ADP binding"/>
    <property type="evidence" value="ECO:0007669"/>
    <property type="project" value="InterPro"/>
</dbReference>